<protein>
    <submittedName>
        <fullName evidence="2">Uncharacterized protein</fullName>
    </submittedName>
</protein>
<dbReference type="AlphaFoldDB" id="A0A1Y1WWY4"/>
<feature type="region of interest" description="Disordered" evidence="1">
    <location>
        <begin position="444"/>
        <end position="476"/>
    </location>
</feature>
<proteinExistence type="predicted"/>
<comment type="caution">
    <text evidence="2">The sequence shown here is derived from an EMBL/GenBank/DDBJ whole genome shotgun (WGS) entry which is preliminary data.</text>
</comment>
<reference evidence="2 3" key="2">
    <citation type="submission" date="2016-08" db="EMBL/GenBank/DDBJ databases">
        <title>Pervasive Adenine N6-methylation of Active Genes in Fungi.</title>
        <authorList>
            <consortium name="DOE Joint Genome Institute"/>
            <person name="Mondo S.J."/>
            <person name="Dannebaum R.O."/>
            <person name="Kuo R.C."/>
            <person name="Labutti K."/>
            <person name="Haridas S."/>
            <person name="Kuo A."/>
            <person name="Salamov A."/>
            <person name="Ahrendt S.R."/>
            <person name="Lipzen A."/>
            <person name="Sullivan W."/>
            <person name="Andreopoulos W.B."/>
            <person name="Clum A."/>
            <person name="Lindquist E."/>
            <person name="Daum C."/>
            <person name="Ramamoorthy G.K."/>
            <person name="Gryganskyi A."/>
            <person name="Culley D."/>
            <person name="Magnuson J.K."/>
            <person name="James T.Y."/>
            <person name="O'Malley M.A."/>
            <person name="Stajich J.E."/>
            <person name="Spatafora J.W."/>
            <person name="Visel A."/>
            <person name="Grigoriev I.V."/>
        </authorList>
    </citation>
    <scope>NUCLEOTIDE SEQUENCE [LARGE SCALE GENOMIC DNA]</scope>
    <source>
        <strain evidence="2 3">S4</strain>
    </source>
</reference>
<feature type="compositionally biased region" description="Low complexity" evidence="1">
    <location>
        <begin position="465"/>
        <end position="476"/>
    </location>
</feature>
<keyword evidence="3" id="KW-1185">Reference proteome</keyword>
<sequence>MLTKIMNQNIKIMKKNCFENFNNENQNILINTSNNEVKEKGKKIWKDSFDMNTQISCKITNSNSNFSNKNLNNNNNKSKLINNKSINHNSESLITFSHNKNTTSINNVKDKDHSNKIKNQEISIVDDDEFEDDLLKLDNEYINEINEVGKSLLNNSSQNQDYLDEQNDNISKFINDNTTLFDDILNSSVIDDNLSLSKNAEYSRNSGIGSINVNEIIKDSITLPFTIDDRFEKNSSMIKNIDLKNKVEDNSNINATNNENSDITKSNIDQKNIFNHNKKDDNKINNINDIYDDDNIIFTNDITDDFHFKTKDSIINSDDDFESSYERKKKKGKSIESNVKFHNIKESSPSIFLNAKNKNKNTTIASTSAPTSASTTLTSKLMFNLNLNTNKNYSKPNSMSRLKMNNINNINRNKMNVNNKKNVNEFDIIEDSIQSLSELIQDLTNNNNNNNNNTHKRKFDKKTSKTSSSPSSKLVKTNSLSSLSEIKVCPLCGVTLHSNNIDKINEHINACAIEAFNLDDI</sequence>
<dbReference type="OrthoDB" id="10673686at2759"/>
<reference evidence="2 3" key="1">
    <citation type="submission" date="2016-08" db="EMBL/GenBank/DDBJ databases">
        <title>A Parts List for Fungal Cellulosomes Revealed by Comparative Genomics.</title>
        <authorList>
            <consortium name="DOE Joint Genome Institute"/>
            <person name="Haitjema C.H."/>
            <person name="Gilmore S.P."/>
            <person name="Henske J.K."/>
            <person name="Solomon K.V."/>
            <person name="De Groot R."/>
            <person name="Kuo A."/>
            <person name="Mondo S.J."/>
            <person name="Salamov A.A."/>
            <person name="Labutti K."/>
            <person name="Zhao Z."/>
            <person name="Chiniquy J."/>
            <person name="Barry K."/>
            <person name="Brewer H.M."/>
            <person name="Purvine S.O."/>
            <person name="Wright A.T."/>
            <person name="Boxma B."/>
            <person name="Van Alen T."/>
            <person name="Hackstein J.H."/>
            <person name="Baker S.E."/>
            <person name="Grigoriev I.V."/>
            <person name="O'Malley M.A."/>
        </authorList>
    </citation>
    <scope>NUCLEOTIDE SEQUENCE [LARGE SCALE GENOMIC DNA]</scope>
    <source>
        <strain evidence="2 3">S4</strain>
    </source>
</reference>
<evidence type="ECO:0000313" key="2">
    <source>
        <dbReference type="EMBL" id="ORX77726.1"/>
    </source>
</evidence>
<name>A0A1Y1WWY4_9FUNG</name>
<evidence type="ECO:0000313" key="3">
    <source>
        <dbReference type="Proteomes" id="UP000193944"/>
    </source>
</evidence>
<evidence type="ECO:0000256" key="1">
    <source>
        <dbReference type="SAM" id="MobiDB-lite"/>
    </source>
</evidence>
<accession>A0A1Y1WWY4</accession>
<dbReference type="EMBL" id="MCFG01000237">
    <property type="protein sequence ID" value="ORX77726.1"/>
    <property type="molecule type" value="Genomic_DNA"/>
</dbReference>
<dbReference type="Proteomes" id="UP000193944">
    <property type="component" value="Unassembled WGS sequence"/>
</dbReference>
<gene>
    <name evidence="2" type="ORF">BCR32DRAFT_270489</name>
</gene>
<organism evidence="2 3">
    <name type="scientific">Anaeromyces robustus</name>
    <dbReference type="NCBI Taxonomy" id="1754192"/>
    <lineage>
        <taxon>Eukaryota</taxon>
        <taxon>Fungi</taxon>
        <taxon>Fungi incertae sedis</taxon>
        <taxon>Chytridiomycota</taxon>
        <taxon>Chytridiomycota incertae sedis</taxon>
        <taxon>Neocallimastigomycetes</taxon>
        <taxon>Neocallimastigales</taxon>
        <taxon>Neocallimastigaceae</taxon>
        <taxon>Anaeromyces</taxon>
    </lineage>
</organism>